<dbReference type="InterPro" id="IPR051013">
    <property type="entry name" value="MBL_superfamily_lactonases"/>
</dbReference>
<protein>
    <submittedName>
        <fullName evidence="7">MBL fold hydrolase</fullName>
    </submittedName>
</protein>
<keyword evidence="5" id="KW-0862">Zinc</keyword>
<reference evidence="7 8" key="1">
    <citation type="submission" date="2016-03" db="EMBL/GenBank/DDBJ databases">
        <title>Draft Genome Sequence of the Strain BR 10245 (Bradyrhizobium sp.) isolated from nodules of Centrolobium paraense.</title>
        <authorList>
            <person name="Simoes-Araujo J.L.Sr."/>
            <person name="Barauna A.C."/>
            <person name="Silva K."/>
            <person name="Zilli J.E."/>
        </authorList>
    </citation>
    <scope>NUCLEOTIDE SEQUENCE [LARGE SCALE GENOMIC DNA]</scope>
    <source>
        <strain evidence="7 8">BR 10245</strain>
    </source>
</reference>
<evidence type="ECO:0000259" key="6">
    <source>
        <dbReference type="SMART" id="SM00849"/>
    </source>
</evidence>
<dbReference type="Gene3D" id="3.60.15.10">
    <property type="entry name" value="Ribonuclease Z/Hydroxyacylglutathione hydrolase-like"/>
    <property type="match status" value="1"/>
</dbReference>
<comment type="similarity">
    <text evidence="2">Belongs to the metallo-beta-lactamase superfamily.</text>
</comment>
<name>A0A176YFP6_9BRAD</name>
<evidence type="ECO:0000313" key="7">
    <source>
        <dbReference type="EMBL" id="OAF04704.1"/>
    </source>
</evidence>
<keyword evidence="8" id="KW-1185">Reference proteome</keyword>
<evidence type="ECO:0000256" key="5">
    <source>
        <dbReference type="ARBA" id="ARBA00022833"/>
    </source>
</evidence>
<dbReference type="Proteomes" id="UP000076959">
    <property type="component" value="Unassembled WGS sequence"/>
</dbReference>
<gene>
    <name evidence="7" type="ORF">AYJ54_23875</name>
</gene>
<dbReference type="PANTHER" id="PTHR42978:SF7">
    <property type="entry name" value="METALLO-HYDROLASE RV2300C-RELATED"/>
    <property type="match status" value="1"/>
</dbReference>
<accession>A0A176YFP6</accession>
<dbReference type="PANTHER" id="PTHR42978">
    <property type="entry name" value="QUORUM-QUENCHING LACTONASE YTNP-RELATED-RELATED"/>
    <property type="match status" value="1"/>
</dbReference>
<dbReference type="GO" id="GO:0046872">
    <property type="term" value="F:metal ion binding"/>
    <property type="evidence" value="ECO:0007669"/>
    <property type="project" value="UniProtKB-KW"/>
</dbReference>
<dbReference type="Pfam" id="PF00753">
    <property type="entry name" value="Lactamase_B"/>
    <property type="match status" value="1"/>
</dbReference>
<dbReference type="STRING" id="1505087.AYJ54_23875"/>
<proteinExistence type="inferred from homology"/>
<evidence type="ECO:0000313" key="8">
    <source>
        <dbReference type="Proteomes" id="UP000076959"/>
    </source>
</evidence>
<dbReference type="GO" id="GO:0016787">
    <property type="term" value="F:hydrolase activity"/>
    <property type="evidence" value="ECO:0007669"/>
    <property type="project" value="UniProtKB-KW"/>
</dbReference>
<dbReference type="InterPro" id="IPR001279">
    <property type="entry name" value="Metallo-B-lactamas"/>
</dbReference>
<dbReference type="InterPro" id="IPR036866">
    <property type="entry name" value="RibonucZ/Hydroxyglut_hydro"/>
</dbReference>
<dbReference type="SUPFAM" id="SSF56281">
    <property type="entry name" value="Metallo-hydrolase/oxidoreductase"/>
    <property type="match status" value="1"/>
</dbReference>
<dbReference type="CDD" id="cd07729">
    <property type="entry name" value="AHL_lactonase_MBL-fold"/>
    <property type="match status" value="1"/>
</dbReference>
<keyword evidence="4 7" id="KW-0378">Hydrolase</keyword>
<dbReference type="SMART" id="SM00849">
    <property type="entry name" value="Lactamase_B"/>
    <property type="match status" value="1"/>
</dbReference>
<evidence type="ECO:0000256" key="3">
    <source>
        <dbReference type="ARBA" id="ARBA00022723"/>
    </source>
</evidence>
<sequence>MNNEMSEYEIYAIRYARKDDRRSSDNFIENDGPDTEMPMDFFIWALVNQDRTVIVDTGFDEKAGKARGYAVTRPVAEGLKQIGISPDDVKDVILTHMHWDHAGNHDLFPQARYHVQEREMHFCTGRCMCDAQQKKAYNAEDVSHLVRRNFEGSVTLHDPNSDLADGISLHWLGGHTAGLQVVRVKTRRGHVVLASDASHYYANILQRRPFPVLFDTGQMLNGFAVIQKLADGPSHIIPGHDRQVLSLFPAARDGLDGIARLDADPRGTPA</sequence>
<dbReference type="AlphaFoldDB" id="A0A176YFP6"/>
<feature type="domain" description="Metallo-beta-lactamase" evidence="6">
    <location>
        <begin position="40"/>
        <end position="240"/>
    </location>
</feature>
<organism evidence="7 8">
    <name type="scientific">Bradyrhizobium centrolobii</name>
    <dbReference type="NCBI Taxonomy" id="1505087"/>
    <lineage>
        <taxon>Bacteria</taxon>
        <taxon>Pseudomonadati</taxon>
        <taxon>Pseudomonadota</taxon>
        <taxon>Alphaproteobacteria</taxon>
        <taxon>Hyphomicrobiales</taxon>
        <taxon>Nitrobacteraceae</taxon>
        <taxon>Bradyrhizobium</taxon>
    </lineage>
</organism>
<keyword evidence="3" id="KW-0479">Metal-binding</keyword>
<evidence type="ECO:0000256" key="1">
    <source>
        <dbReference type="ARBA" id="ARBA00001947"/>
    </source>
</evidence>
<dbReference type="EMBL" id="LUUB01000083">
    <property type="protein sequence ID" value="OAF04704.1"/>
    <property type="molecule type" value="Genomic_DNA"/>
</dbReference>
<evidence type="ECO:0000256" key="4">
    <source>
        <dbReference type="ARBA" id="ARBA00022801"/>
    </source>
</evidence>
<comment type="cofactor">
    <cofactor evidence="1">
        <name>Zn(2+)</name>
        <dbReference type="ChEBI" id="CHEBI:29105"/>
    </cofactor>
</comment>
<comment type="caution">
    <text evidence="7">The sequence shown here is derived from an EMBL/GenBank/DDBJ whole genome shotgun (WGS) entry which is preliminary data.</text>
</comment>
<evidence type="ECO:0000256" key="2">
    <source>
        <dbReference type="ARBA" id="ARBA00007749"/>
    </source>
</evidence>